<accession>A0A285IM19</accession>
<reference evidence="3" key="1">
    <citation type="submission" date="2017-09" db="EMBL/GenBank/DDBJ databases">
        <authorList>
            <person name="Varghese N."/>
            <person name="Submissions S."/>
        </authorList>
    </citation>
    <scope>NUCLEOTIDE SEQUENCE [LARGE SCALE GENOMIC DNA]</scope>
    <source>
        <strain evidence="3">CGMCC 1.12461</strain>
    </source>
</reference>
<keyword evidence="3" id="KW-1185">Reference proteome</keyword>
<evidence type="ECO:0000313" key="2">
    <source>
        <dbReference type="EMBL" id="SNY49022.1"/>
    </source>
</evidence>
<evidence type="ECO:0000259" key="1">
    <source>
        <dbReference type="Pfam" id="PF14488"/>
    </source>
</evidence>
<proteinExistence type="predicted"/>
<feature type="domain" description="DUF4434" evidence="1">
    <location>
        <begin position="15"/>
        <end position="273"/>
    </location>
</feature>
<gene>
    <name evidence="2" type="ORF">SAMN06297280_1226</name>
</gene>
<dbReference type="Gene3D" id="3.20.20.80">
    <property type="entry name" value="Glycosidases"/>
    <property type="match status" value="1"/>
</dbReference>
<dbReference type="EMBL" id="OBEB01000002">
    <property type="protein sequence ID" value="SNY49022.1"/>
    <property type="molecule type" value="Genomic_DNA"/>
</dbReference>
<dbReference type="AlphaFoldDB" id="A0A285IM19"/>
<evidence type="ECO:0000313" key="3">
    <source>
        <dbReference type="Proteomes" id="UP000219353"/>
    </source>
</evidence>
<dbReference type="Pfam" id="PF14488">
    <property type="entry name" value="DUF4434"/>
    <property type="match status" value="1"/>
</dbReference>
<dbReference type="InterPro" id="IPR027849">
    <property type="entry name" value="DUF4434"/>
</dbReference>
<name>A0A285IM19_9GAMM</name>
<sequence length="281" mass="31960">MVACQSNSSSHGKTVFYQPLNQDRTVSQVQWQQLFEAAANHGYRSLVVQWTRYDNVDFMAQDAQLKKVLQAAEQFNFTIWLGLNSDASYFSQMQQPEDERRRYFKLQLAHNLLQLNRLKKQMLVPAANFAGWYLPVELNDTDFSTQAQISWLAAELRLFKSSVKEAVAVSAFSNGQLSDNEYLGALQQISDTGFHIWLQDDAGVGFKSPARRQALLAQLPCRFAVISEHFRQLTTHELAFQARAASNEEIALAQRAIKGCHAQIVFSLRYLPFAEGVLVYK</sequence>
<organism evidence="2 3">
    <name type="scientific">Arsukibacterium tuosuense</name>
    <dbReference type="NCBI Taxonomy" id="1323745"/>
    <lineage>
        <taxon>Bacteria</taxon>
        <taxon>Pseudomonadati</taxon>
        <taxon>Pseudomonadota</taxon>
        <taxon>Gammaproteobacteria</taxon>
        <taxon>Chromatiales</taxon>
        <taxon>Chromatiaceae</taxon>
        <taxon>Arsukibacterium</taxon>
    </lineage>
</organism>
<protein>
    <recommendedName>
        <fullName evidence="1">DUF4434 domain-containing protein</fullName>
    </recommendedName>
</protein>
<dbReference type="Proteomes" id="UP000219353">
    <property type="component" value="Unassembled WGS sequence"/>
</dbReference>